<feature type="non-terminal residue" evidence="1">
    <location>
        <position position="1"/>
    </location>
</feature>
<protein>
    <submittedName>
        <fullName evidence="1">Uncharacterized protein</fullName>
    </submittedName>
</protein>
<gene>
    <name evidence="1" type="ORF">S12H4_07911</name>
</gene>
<proteinExistence type="predicted"/>
<reference evidence="1" key="1">
    <citation type="journal article" date="2014" name="Front. Microbiol.">
        <title>High frequency of phylogenetically diverse reductive dehalogenase-homologous genes in deep subseafloor sedimentary metagenomes.</title>
        <authorList>
            <person name="Kawai M."/>
            <person name="Futagami T."/>
            <person name="Toyoda A."/>
            <person name="Takaki Y."/>
            <person name="Nishi S."/>
            <person name="Hori S."/>
            <person name="Arai W."/>
            <person name="Tsubouchi T."/>
            <person name="Morono Y."/>
            <person name="Uchiyama I."/>
            <person name="Ito T."/>
            <person name="Fujiyama A."/>
            <person name="Inagaki F."/>
            <person name="Takami H."/>
        </authorList>
    </citation>
    <scope>NUCLEOTIDE SEQUENCE</scope>
    <source>
        <strain evidence="1">Expedition CK06-06</strain>
    </source>
</reference>
<sequence length="38" mass="4459">VELYCKAEVVKYVKELGFKDPSWEDEPVAVVLYEKKLN</sequence>
<comment type="caution">
    <text evidence="1">The sequence shown here is derived from an EMBL/GenBank/DDBJ whole genome shotgun (WGS) entry which is preliminary data.</text>
</comment>
<dbReference type="AlphaFoldDB" id="X1Q0N2"/>
<accession>X1Q0N2</accession>
<dbReference type="EMBL" id="BARW01002991">
    <property type="protein sequence ID" value="GAI62092.1"/>
    <property type="molecule type" value="Genomic_DNA"/>
</dbReference>
<evidence type="ECO:0000313" key="1">
    <source>
        <dbReference type="EMBL" id="GAI62092.1"/>
    </source>
</evidence>
<name>X1Q0N2_9ZZZZ</name>
<organism evidence="1">
    <name type="scientific">marine sediment metagenome</name>
    <dbReference type="NCBI Taxonomy" id="412755"/>
    <lineage>
        <taxon>unclassified sequences</taxon>
        <taxon>metagenomes</taxon>
        <taxon>ecological metagenomes</taxon>
    </lineage>
</organism>